<evidence type="ECO:0000256" key="1">
    <source>
        <dbReference type="ARBA" id="ARBA00001933"/>
    </source>
</evidence>
<comment type="caution">
    <text evidence="9">The sequence shown here is derived from an EMBL/GenBank/DDBJ whole genome shotgun (WGS) entry which is preliminary data.</text>
</comment>
<dbReference type="FunFam" id="3.90.1150.10:FF:000031">
    <property type="entry name" value="Serine--glyoxylate aminotransferase"/>
    <property type="match status" value="1"/>
</dbReference>
<dbReference type="AlphaFoldDB" id="A0A843XS80"/>
<reference evidence="9" key="1">
    <citation type="submission" date="2017-07" db="EMBL/GenBank/DDBJ databases">
        <title>Taro Niue Genome Assembly and Annotation.</title>
        <authorList>
            <person name="Atibalentja N."/>
            <person name="Keating K."/>
            <person name="Fields C.J."/>
        </authorList>
    </citation>
    <scope>NUCLEOTIDE SEQUENCE</scope>
    <source>
        <strain evidence="9">Niue_2</strain>
        <tissue evidence="9">Leaf</tissue>
    </source>
</reference>
<dbReference type="InterPro" id="IPR015422">
    <property type="entry name" value="PyrdxlP-dep_Trfase_small"/>
</dbReference>
<evidence type="ECO:0000256" key="3">
    <source>
        <dbReference type="ARBA" id="ARBA00022576"/>
    </source>
</evidence>
<feature type="chain" id="PRO_5032498270" description="Aminotransferase class V domain-containing protein" evidence="7">
    <location>
        <begin position="21"/>
        <end position="564"/>
    </location>
</feature>
<accession>A0A843XS80</accession>
<dbReference type="InterPro" id="IPR015424">
    <property type="entry name" value="PyrdxlP-dep_Trfase"/>
</dbReference>
<feature type="domain" description="Aminotransferase class V" evidence="8">
    <location>
        <begin position="235"/>
        <end position="456"/>
    </location>
</feature>
<protein>
    <recommendedName>
        <fullName evidence="8">Aminotransferase class V domain-containing protein</fullName>
    </recommendedName>
</protein>
<feature type="signal peptide" evidence="7">
    <location>
        <begin position="1"/>
        <end position="20"/>
    </location>
</feature>
<keyword evidence="3" id="KW-0032">Aminotransferase</keyword>
<evidence type="ECO:0000313" key="10">
    <source>
        <dbReference type="Proteomes" id="UP000652761"/>
    </source>
</evidence>
<gene>
    <name evidence="9" type="ORF">Taro_054780</name>
</gene>
<comment type="similarity">
    <text evidence="2">Belongs to the class-V pyridoxal-phosphate-dependent aminotransferase family.</text>
</comment>
<feature type="compositionally biased region" description="Low complexity" evidence="6">
    <location>
        <begin position="95"/>
        <end position="104"/>
    </location>
</feature>
<evidence type="ECO:0000259" key="8">
    <source>
        <dbReference type="Pfam" id="PF00266"/>
    </source>
</evidence>
<organism evidence="9 10">
    <name type="scientific">Colocasia esculenta</name>
    <name type="common">Wild taro</name>
    <name type="synonym">Arum esculentum</name>
    <dbReference type="NCBI Taxonomy" id="4460"/>
    <lineage>
        <taxon>Eukaryota</taxon>
        <taxon>Viridiplantae</taxon>
        <taxon>Streptophyta</taxon>
        <taxon>Embryophyta</taxon>
        <taxon>Tracheophyta</taxon>
        <taxon>Spermatophyta</taxon>
        <taxon>Magnoliopsida</taxon>
        <taxon>Liliopsida</taxon>
        <taxon>Araceae</taxon>
        <taxon>Aroideae</taxon>
        <taxon>Colocasieae</taxon>
        <taxon>Colocasia</taxon>
    </lineage>
</organism>
<proteinExistence type="inferred from homology"/>
<comment type="cofactor">
    <cofactor evidence="1">
        <name>pyridoxal 5'-phosphate</name>
        <dbReference type="ChEBI" id="CHEBI:597326"/>
    </cofactor>
</comment>
<feature type="region of interest" description="Disordered" evidence="6">
    <location>
        <begin position="86"/>
        <end position="115"/>
    </location>
</feature>
<dbReference type="PANTHER" id="PTHR21152">
    <property type="entry name" value="AMINOTRANSFERASE CLASS V"/>
    <property type="match status" value="1"/>
</dbReference>
<dbReference type="OrthoDB" id="7403325at2759"/>
<feature type="region of interest" description="Disordered" evidence="6">
    <location>
        <begin position="30"/>
        <end position="54"/>
    </location>
</feature>
<dbReference type="PANTHER" id="PTHR21152:SF24">
    <property type="entry name" value="ALANINE--GLYOXYLATE AMINOTRANSFERASE 1"/>
    <property type="match status" value="1"/>
</dbReference>
<keyword evidence="4" id="KW-0808">Transferase</keyword>
<dbReference type="GO" id="GO:0008453">
    <property type="term" value="F:alanine-glyoxylate transaminase activity"/>
    <property type="evidence" value="ECO:0007669"/>
    <property type="project" value="TreeGrafter"/>
</dbReference>
<dbReference type="GO" id="GO:0005777">
    <property type="term" value="C:peroxisome"/>
    <property type="evidence" value="ECO:0007669"/>
    <property type="project" value="TreeGrafter"/>
</dbReference>
<evidence type="ECO:0000256" key="6">
    <source>
        <dbReference type="SAM" id="MobiDB-lite"/>
    </source>
</evidence>
<dbReference type="FunFam" id="3.40.640.10:FF:000054">
    <property type="entry name" value="Serine--glyoxylate aminotransferase"/>
    <property type="match status" value="1"/>
</dbReference>
<dbReference type="Gene3D" id="3.40.640.10">
    <property type="entry name" value="Type I PLP-dependent aspartate aminotransferase-like (Major domain)"/>
    <property type="match status" value="1"/>
</dbReference>
<evidence type="ECO:0000256" key="5">
    <source>
        <dbReference type="ARBA" id="ARBA00022898"/>
    </source>
</evidence>
<dbReference type="Pfam" id="PF00266">
    <property type="entry name" value="Aminotran_5"/>
    <property type="match status" value="1"/>
</dbReference>
<dbReference type="GO" id="GO:0019265">
    <property type="term" value="P:glycine biosynthetic process, by transamination of glyoxylate"/>
    <property type="evidence" value="ECO:0007669"/>
    <property type="project" value="TreeGrafter"/>
</dbReference>
<evidence type="ECO:0000313" key="9">
    <source>
        <dbReference type="EMBL" id="MQM21735.1"/>
    </source>
</evidence>
<evidence type="ECO:0000256" key="4">
    <source>
        <dbReference type="ARBA" id="ARBA00022679"/>
    </source>
</evidence>
<dbReference type="SUPFAM" id="SSF53383">
    <property type="entry name" value="PLP-dependent transferases"/>
    <property type="match status" value="1"/>
</dbReference>
<keyword evidence="5" id="KW-0663">Pyridoxal phosphate</keyword>
<name>A0A843XS80_COLES</name>
<dbReference type="GO" id="GO:0004760">
    <property type="term" value="F:L-serine-pyruvate transaminase activity"/>
    <property type="evidence" value="ECO:0007669"/>
    <property type="project" value="TreeGrafter"/>
</dbReference>
<dbReference type="InterPro" id="IPR000192">
    <property type="entry name" value="Aminotrans_V_dom"/>
</dbReference>
<evidence type="ECO:0000256" key="7">
    <source>
        <dbReference type="SAM" id="SignalP"/>
    </source>
</evidence>
<keyword evidence="7" id="KW-0732">Signal</keyword>
<dbReference type="Proteomes" id="UP000652761">
    <property type="component" value="Unassembled WGS sequence"/>
</dbReference>
<dbReference type="Gene3D" id="3.90.1150.10">
    <property type="entry name" value="Aspartate Aminotransferase, domain 1"/>
    <property type="match status" value="1"/>
</dbReference>
<evidence type="ECO:0000256" key="2">
    <source>
        <dbReference type="ARBA" id="ARBA00009236"/>
    </source>
</evidence>
<keyword evidence="10" id="KW-1185">Reference proteome</keyword>
<dbReference type="CDD" id="cd06451">
    <property type="entry name" value="AGAT_like"/>
    <property type="match status" value="1"/>
</dbReference>
<sequence>MGELPLLLVAMLPLLRLLVCRVPWLGNVQVGRPRRPPSARRCPPRTGDRSGQPRFFPLNLFTRVFPSSDTVSACYSYEIGDPRSNQMKAWDDADTSPSSAADSGGSPGSYLPRWVPSRAGTKTLAKERKRLTAGVEERTRLASFFVVLHRTAQQGLRERRGRKMDYVYAPGKNHLFVPGPVNIPDPVIRAMNRNNEDYRSPAVPALTKVLLEDIKKIFKTTSGTPFLIPTTGTGAWESALTNTLSPGDRIVSFLIGQFSLLWIDQQQRLKFNVDVIESDWGQGANLDVLADKLAEDKSHTIRAICIVHNETATGVTNDLAAVRKLLDDYRHPALLLVDGVSSICALDFRMDEWGIDVSLTGSQKALSMPTGMGIVCASPKALEASKTAKSVKVFFDWNDYLKFYKLGTYWPYTPSIQLLYGLRAALDLIFEEGLDNVIRRHGRLGKATRLAVEAWGLKNCTQKEEWFSDTVTAVVVPPYIDSSEIVRRAWKRYNLSLGLGLNKVAGKVFRIGHLGNLNELQLLGCLSGVEMVLKDVGYPVKLGSGVAAAAAFLQNNTPLIPSRI</sequence>
<dbReference type="EMBL" id="NMUH01011508">
    <property type="protein sequence ID" value="MQM21735.1"/>
    <property type="molecule type" value="Genomic_DNA"/>
</dbReference>
<dbReference type="InterPro" id="IPR015421">
    <property type="entry name" value="PyrdxlP-dep_Trfase_major"/>
</dbReference>